<comment type="caution">
    <text evidence="2">The sequence shown here is derived from an EMBL/GenBank/DDBJ whole genome shotgun (WGS) entry which is preliminary data.</text>
</comment>
<gene>
    <name evidence="2" type="ORF">OXX778_LOCUS18147</name>
</gene>
<dbReference type="AlphaFoldDB" id="A0A814JEX3"/>
<evidence type="ECO:0000256" key="1">
    <source>
        <dbReference type="SAM" id="Coils"/>
    </source>
</evidence>
<dbReference type="EMBL" id="CAJNOC010004896">
    <property type="protein sequence ID" value="CAF1036674.1"/>
    <property type="molecule type" value="Genomic_DNA"/>
</dbReference>
<accession>A0A814JEX3</accession>
<protein>
    <submittedName>
        <fullName evidence="2">Uncharacterized protein</fullName>
    </submittedName>
</protein>
<name>A0A814JEX3_9BILA</name>
<organism evidence="2 3">
    <name type="scientific">Brachionus calyciflorus</name>
    <dbReference type="NCBI Taxonomy" id="104777"/>
    <lineage>
        <taxon>Eukaryota</taxon>
        <taxon>Metazoa</taxon>
        <taxon>Spiralia</taxon>
        <taxon>Gnathifera</taxon>
        <taxon>Rotifera</taxon>
        <taxon>Eurotatoria</taxon>
        <taxon>Monogononta</taxon>
        <taxon>Pseudotrocha</taxon>
        <taxon>Ploima</taxon>
        <taxon>Brachionidae</taxon>
        <taxon>Brachionus</taxon>
    </lineage>
</organism>
<keyword evidence="3" id="KW-1185">Reference proteome</keyword>
<evidence type="ECO:0000313" key="2">
    <source>
        <dbReference type="EMBL" id="CAF1036674.1"/>
    </source>
</evidence>
<dbReference type="Proteomes" id="UP000663879">
    <property type="component" value="Unassembled WGS sequence"/>
</dbReference>
<sequence>MDRKKKHASEVLEDYIKNFELKHKVIKVNKKTKKSKNLKLNDQASQDPIIKIEKVIDNLTSKVKDYKNDINFVNLNKNESSTKMVKYASELSIGSEMSNISKSSQFSNSDCINDDPCLKSLAKLQELNMKLGMDSNQKSFLNEATTQSIETNNFNSYCDKSSIENFIQECMKITNEIPFLKIH</sequence>
<dbReference type="OrthoDB" id="10529739at2759"/>
<reference evidence="2" key="1">
    <citation type="submission" date="2021-02" db="EMBL/GenBank/DDBJ databases">
        <authorList>
            <person name="Nowell W R."/>
        </authorList>
    </citation>
    <scope>NUCLEOTIDE SEQUENCE</scope>
    <source>
        <strain evidence="2">Ploen Becks lab</strain>
    </source>
</reference>
<keyword evidence="1" id="KW-0175">Coiled coil</keyword>
<feature type="coiled-coil region" evidence="1">
    <location>
        <begin position="49"/>
        <end position="76"/>
    </location>
</feature>
<proteinExistence type="predicted"/>
<evidence type="ECO:0000313" key="3">
    <source>
        <dbReference type="Proteomes" id="UP000663879"/>
    </source>
</evidence>